<evidence type="ECO:0000256" key="4">
    <source>
        <dbReference type="PIRSR" id="PIRSR617453-50"/>
    </source>
</evidence>
<gene>
    <name evidence="7" type="ORF">DGAL_LOCUS16235</name>
</gene>
<dbReference type="Proteomes" id="UP000789390">
    <property type="component" value="Unassembled WGS sequence"/>
</dbReference>
<dbReference type="OrthoDB" id="10264154at2759"/>
<dbReference type="AlphaFoldDB" id="A0A8J2WR44"/>
<feature type="modified residue" description="N6-lipoyllysine" evidence="4">
    <location>
        <position position="102"/>
    </location>
</feature>
<sequence length="168" mass="18557">MAVCVNAFHKCLRLPTTLLKLRPVVHKLNATQITRTFCSTNALTARKYTEQHEWIDVQGKIGTVGVTDYAQGALGDVVFAQLPDPDSELNQMDDCGALESVKAASELYSPVSGTVIEKNKDVEETPALINQSPYEKGWLFKIQLSKPEELDALLDEAGYENHLKNTGH</sequence>
<dbReference type="InterPro" id="IPR017453">
    <property type="entry name" value="GCV_H_sub"/>
</dbReference>
<dbReference type="CDD" id="cd06848">
    <property type="entry name" value="GCS_H"/>
    <property type="match status" value="1"/>
</dbReference>
<evidence type="ECO:0000313" key="7">
    <source>
        <dbReference type="EMBL" id="CAH0112515.1"/>
    </source>
</evidence>
<protein>
    <recommendedName>
        <fullName evidence="5">Glycine cleavage system H protein</fullName>
    </recommendedName>
</protein>
<comment type="caution">
    <text evidence="7">The sequence shown here is derived from an EMBL/GenBank/DDBJ whole genome shotgun (WGS) entry which is preliminary data.</text>
</comment>
<comment type="cofactor">
    <cofactor evidence="5">
        <name>(R)-lipoate</name>
        <dbReference type="ChEBI" id="CHEBI:83088"/>
    </cofactor>
    <text evidence="5">Binds 1 lipoyl cofactor covalently.</text>
</comment>
<dbReference type="InterPro" id="IPR002930">
    <property type="entry name" value="GCV_H"/>
</dbReference>
<comment type="function">
    <text evidence="5">The H protein shuttles the methylamine group of glycine from the P protein to the T protein.</text>
</comment>
<dbReference type="NCBIfam" id="NF002270">
    <property type="entry name" value="PRK01202.1"/>
    <property type="match status" value="1"/>
</dbReference>
<comment type="similarity">
    <text evidence="1 5">Belongs to the GcvH family.</text>
</comment>
<dbReference type="PANTHER" id="PTHR11715">
    <property type="entry name" value="GLYCINE CLEAVAGE SYSTEM H PROTEIN"/>
    <property type="match status" value="1"/>
</dbReference>
<name>A0A8J2WR44_9CRUS</name>
<dbReference type="Gene3D" id="2.40.50.100">
    <property type="match status" value="1"/>
</dbReference>
<organism evidence="7 8">
    <name type="scientific">Daphnia galeata</name>
    <dbReference type="NCBI Taxonomy" id="27404"/>
    <lineage>
        <taxon>Eukaryota</taxon>
        <taxon>Metazoa</taxon>
        <taxon>Ecdysozoa</taxon>
        <taxon>Arthropoda</taxon>
        <taxon>Crustacea</taxon>
        <taxon>Branchiopoda</taxon>
        <taxon>Diplostraca</taxon>
        <taxon>Cladocera</taxon>
        <taxon>Anomopoda</taxon>
        <taxon>Daphniidae</taxon>
        <taxon>Daphnia</taxon>
    </lineage>
</organism>
<keyword evidence="5" id="KW-0496">Mitochondrion</keyword>
<dbReference type="GO" id="GO:0005739">
    <property type="term" value="C:mitochondrion"/>
    <property type="evidence" value="ECO:0007669"/>
    <property type="project" value="UniProtKB-SubCell"/>
</dbReference>
<keyword evidence="2 4" id="KW-0450">Lipoyl</keyword>
<dbReference type="SUPFAM" id="SSF51230">
    <property type="entry name" value="Single hybrid motif"/>
    <property type="match status" value="1"/>
</dbReference>
<comment type="subunit">
    <text evidence="5">The glycine cleavage system is composed of four proteins: P, T, L and H.</text>
</comment>
<evidence type="ECO:0000256" key="5">
    <source>
        <dbReference type="RuleBase" id="RU364055"/>
    </source>
</evidence>
<dbReference type="InterPro" id="IPR000089">
    <property type="entry name" value="Biotin_lipoyl"/>
</dbReference>
<reference evidence="7" key="1">
    <citation type="submission" date="2021-11" db="EMBL/GenBank/DDBJ databases">
        <authorList>
            <person name="Schell T."/>
        </authorList>
    </citation>
    <scope>NUCLEOTIDE SEQUENCE</scope>
    <source>
        <strain evidence="7">M5</strain>
    </source>
</reference>
<keyword evidence="3 5" id="KW-0809">Transit peptide</keyword>
<dbReference type="HAMAP" id="MF_00272">
    <property type="entry name" value="GcvH"/>
    <property type="match status" value="1"/>
</dbReference>
<dbReference type="InterPro" id="IPR033753">
    <property type="entry name" value="GCV_H/Fam206"/>
</dbReference>
<evidence type="ECO:0000256" key="3">
    <source>
        <dbReference type="ARBA" id="ARBA00022946"/>
    </source>
</evidence>
<dbReference type="PROSITE" id="PS50968">
    <property type="entry name" value="BIOTINYL_LIPOYL"/>
    <property type="match status" value="1"/>
</dbReference>
<evidence type="ECO:0000313" key="8">
    <source>
        <dbReference type="Proteomes" id="UP000789390"/>
    </source>
</evidence>
<dbReference type="GO" id="GO:0009249">
    <property type="term" value="P:protein lipoylation"/>
    <property type="evidence" value="ECO:0007669"/>
    <property type="project" value="TreeGrafter"/>
</dbReference>
<dbReference type="NCBIfam" id="TIGR00527">
    <property type="entry name" value="gcvH"/>
    <property type="match status" value="1"/>
</dbReference>
<evidence type="ECO:0000256" key="2">
    <source>
        <dbReference type="ARBA" id="ARBA00022823"/>
    </source>
</evidence>
<dbReference type="GO" id="GO:0019464">
    <property type="term" value="P:glycine decarboxylation via glycine cleavage system"/>
    <property type="evidence" value="ECO:0007669"/>
    <property type="project" value="UniProtKB-UniRule"/>
</dbReference>
<accession>A0A8J2WR44</accession>
<comment type="subcellular location">
    <subcellularLocation>
        <location evidence="5">Mitochondrion</location>
    </subcellularLocation>
</comment>
<feature type="domain" description="Lipoyl-binding" evidence="6">
    <location>
        <begin position="61"/>
        <end position="143"/>
    </location>
</feature>
<dbReference type="EMBL" id="CAKKLH010000327">
    <property type="protein sequence ID" value="CAH0112515.1"/>
    <property type="molecule type" value="Genomic_DNA"/>
</dbReference>
<evidence type="ECO:0000259" key="6">
    <source>
        <dbReference type="PROSITE" id="PS50968"/>
    </source>
</evidence>
<evidence type="ECO:0000256" key="1">
    <source>
        <dbReference type="ARBA" id="ARBA00009249"/>
    </source>
</evidence>
<dbReference type="InterPro" id="IPR011053">
    <property type="entry name" value="Single_hybrid_motif"/>
</dbReference>
<dbReference type="GO" id="GO:0005960">
    <property type="term" value="C:glycine cleavage complex"/>
    <property type="evidence" value="ECO:0007669"/>
    <property type="project" value="UniProtKB-UniRule"/>
</dbReference>
<dbReference type="Pfam" id="PF01597">
    <property type="entry name" value="GCV_H"/>
    <property type="match status" value="1"/>
</dbReference>
<dbReference type="PROSITE" id="PS00189">
    <property type="entry name" value="LIPOYL"/>
    <property type="match status" value="1"/>
</dbReference>
<dbReference type="PANTHER" id="PTHR11715:SF3">
    <property type="entry name" value="GLYCINE CLEAVAGE SYSTEM H PROTEIN-RELATED"/>
    <property type="match status" value="1"/>
</dbReference>
<dbReference type="InterPro" id="IPR003016">
    <property type="entry name" value="2-oxoA_DH_lipoyl-BS"/>
</dbReference>
<proteinExistence type="inferred from homology"/>
<keyword evidence="8" id="KW-1185">Reference proteome</keyword>